<evidence type="ECO:0000313" key="3">
    <source>
        <dbReference type="WBParaSite" id="PDA_v2.g22138.t1"/>
    </source>
</evidence>
<evidence type="ECO:0000313" key="2">
    <source>
        <dbReference type="Proteomes" id="UP000887578"/>
    </source>
</evidence>
<dbReference type="Proteomes" id="UP000887578">
    <property type="component" value="Unplaced"/>
</dbReference>
<proteinExistence type="predicted"/>
<keyword evidence="2" id="KW-1185">Reference proteome</keyword>
<dbReference type="Pfam" id="PF25359">
    <property type="entry name" value="PH_met_RdRP"/>
    <property type="match status" value="1"/>
</dbReference>
<feature type="domain" description="PH-like" evidence="1">
    <location>
        <begin position="122"/>
        <end position="258"/>
    </location>
</feature>
<accession>A0A914Q021</accession>
<evidence type="ECO:0000259" key="1">
    <source>
        <dbReference type="Pfam" id="PF25359"/>
    </source>
</evidence>
<organism evidence="2 3">
    <name type="scientific">Panagrolaimus davidi</name>
    <dbReference type="NCBI Taxonomy" id="227884"/>
    <lineage>
        <taxon>Eukaryota</taxon>
        <taxon>Metazoa</taxon>
        <taxon>Ecdysozoa</taxon>
        <taxon>Nematoda</taxon>
        <taxon>Chromadorea</taxon>
        <taxon>Rhabditida</taxon>
        <taxon>Tylenchina</taxon>
        <taxon>Panagrolaimomorpha</taxon>
        <taxon>Panagrolaimoidea</taxon>
        <taxon>Panagrolaimidae</taxon>
        <taxon>Panagrolaimus</taxon>
    </lineage>
</organism>
<dbReference type="InterPro" id="IPR057493">
    <property type="entry name" value="PH_RdRP-assoc"/>
</dbReference>
<name>A0A914Q021_9BILA</name>
<protein>
    <submittedName>
        <fullName evidence="3">DUF38 domain-containing protein</fullName>
    </submittedName>
</protein>
<sequence length="262" mass="30770">MSTVHCRLIFRSFTEEQIAEFLKECEMHEFAYIINFITGQSVHYGTGTDDFDERHEVQFSFDLKPLGELGFTKKQKYDGIVLAECDLASNFERIHRSLENKLAQDATVLYTPLSKDIYPKFFQLQSFFSVNRILFGNIVNKRVFAPTFLFDQPVDASSTSHDVFKKYLQEQRDMVDDVDANMLMICEHDREELSICFPDILNDKLKLAEYRSNERVVEIKFKYLAIRRLIVTPRCDERNGIRVTFTFQLNYSPSVYSLSYME</sequence>
<reference evidence="3" key="1">
    <citation type="submission" date="2022-11" db="UniProtKB">
        <authorList>
            <consortium name="WormBaseParasite"/>
        </authorList>
    </citation>
    <scope>IDENTIFICATION</scope>
</reference>
<dbReference type="WBParaSite" id="PDA_v2.g22138.t1">
    <property type="protein sequence ID" value="PDA_v2.g22138.t1"/>
    <property type="gene ID" value="PDA_v2.g22138"/>
</dbReference>
<dbReference type="AlphaFoldDB" id="A0A914Q021"/>